<gene>
    <name evidence="3" type="ORF">BSL78_28702</name>
</gene>
<dbReference type="AlphaFoldDB" id="A0A2G8JFE9"/>
<evidence type="ECO:0000259" key="2">
    <source>
        <dbReference type="PROSITE" id="PS50835"/>
    </source>
</evidence>
<feature type="non-terminal residue" evidence="3">
    <location>
        <position position="885"/>
    </location>
</feature>
<accession>A0A2G8JFE9</accession>
<dbReference type="InterPro" id="IPR027417">
    <property type="entry name" value="P-loop_NTPase"/>
</dbReference>
<sequence length="885" mass="100356">MVSDEDPMCNPPRKSRRRLSSDLQHRTHTHLERWRLASRVGHVKQNIWPPSSLILQSLKETRSDTIQVTSSAYCTHLTLAPPGTLKGRNPSICPASSSAAGMPQISNCSSCSTCGIRVNQTGELICSVSGSRPQISLRWEISNINSLQFTTKEPVSQDISGTWDTYISAEYTVSACGGFAEIRCLSQGDVNLIQRSDSNIEIKAGTPEASIEELSHMNKQETSNDRTFEDDYPATKCKVLNKKNKKLTSLVYLLCESYKHRLLLNLFPGKAVSLNIDALYVDRQCSVQRRNDKYPQKTTTSKLMMNENLLRKKFVILKADFGYGKTACFLQMLNQWIQEKEKTFVLIYVHLNCQNYQKNIVELIMDDLATDCNLKTKDISTVLLEEPVIVLIDGFSEVYLGDLCGNVSAYVRELLNRTFPRQTEISENKVHDENTLQKCRNEMQPFDGDGSEICKAITTATKQMRVWVALRQTDGIFSKNCKSTTIELSEFKKEEIAELSKRIYNYHLCCRGTDREKADILVRGKNAPFTQSLHSAEDSVGSESSHMLEKSNFNESWGFARVPNVPLYLSTLLYLDVDKSTEDVRPAGHWGMSNIVESIIDCMEGHYMSKLNVEKVDFLQVRKQIGNTLLSALNKKAPQSVKEWKQLPESDLKGALLTGLLHTNECSSKDASSSKNYCVSLRHPVLKGVFLGQCILDDASKFSELLTQENLQNKDFLGALRYICGKKCDTNYKTKVLLKLKEADMWDDFIDCFYEVQSTEVKNTTISFLKAKDEINLKQVDGSYQERNVKDFFTFCKNKNYPRGMIIFESKVDISFIITLPIPKVHRVVIIGRELDETAVLLLVKWIAKLLQVPLQFHDCVVDTFSGEIVRKLKQVTSRLPDKIQ</sequence>
<evidence type="ECO:0000256" key="1">
    <source>
        <dbReference type="SAM" id="MobiDB-lite"/>
    </source>
</evidence>
<evidence type="ECO:0000313" key="4">
    <source>
        <dbReference type="Proteomes" id="UP000230750"/>
    </source>
</evidence>
<keyword evidence="4" id="KW-1185">Reference proteome</keyword>
<dbReference type="InterPro" id="IPR007110">
    <property type="entry name" value="Ig-like_dom"/>
</dbReference>
<reference evidence="3 4" key="1">
    <citation type="journal article" date="2017" name="PLoS Biol.">
        <title>The sea cucumber genome provides insights into morphological evolution and visceral regeneration.</title>
        <authorList>
            <person name="Zhang X."/>
            <person name="Sun L."/>
            <person name="Yuan J."/>
            <person name="Sun Y."/>
            <person name="Gao Y."/>
            <person name="Zhang L."/>
            <person name="Li S."/>
            <person name="Dai H."/>
            <person name="Hamel J.F."/>
            <person name="Liu C."/>
            <person name="Yu Y."/>
            <person name="Liu S."/>
            <person name="Lin W."/>
            <person name="Guo K."/>
            <person name="Jin S."/>
            <person name="Xu P."/>
            <person name="Storey K.B."/>
            <person name="Huan P."/>
            <person name="Zhang T."/>
            <person name="Zhou Y."/>
            <person name="Zhang J."/>
            <person name="Lin C."/>
            <person name="Li X."/>
            <person name="Xing L."/>
            <person name="Huo D."/>
            <person name="Sun M."/>
            <person name="Wang L."/>
            <person name="Mercier A."/>
            <person name="Li F."/>
            <person name="Yang H."/>
            <person name="Xiang J."/>
        </authorList>
    </citation>
    <scope>NUCLEOTIDE SEQUENCE [LARGE SCALE GENOMIC DNA]</scope>
    <source>
        <strain evidence="3">Shaxun</strain>
        <tissue evidence="3">Muscle</tissue>
    </source>
</reference>
<dbReference type="EMBL" id="MRZV01002164">
    <property type="protein sequence ID" value="PIK34476.1"/>
    <property type="molecule type" value="Genomic_DNA"/>
</dbReference>
<protein>
    <recommendedName>
        <fullName evidence="2">Ig-like domain-containing protein</fullName>
    </recommendedName>
</protein>
<feature type="domain" description="Ig-like" evidence="2">
    <location>
        <begin position="103"/>
        <end position="139"/>
    </location>
</feature>
<organism evidence="3 4">
    <name type="scientific">Stichopus japonicus</name>
    <name type="common">Sea cucumber</name>
    <dbReference type="NCBI Taxonomy" id="307972"/>
    <lineage>
        <taxon>Eukaryota</taxon>
        <taxon>Metazoa</taxon>
        <taxon>Echinodermata</taxon>
        <taxon>Eleutherozoa</taxon>
        <taxon>Echinozoa</taxon>
        <taxon>Holothuroidea</taxon>
        <taxon>Aspidochirotacea</taxon>
        <taxon>Aspidochirotida</taxon>
        <taxon>Stichopodidae</taxon>
        <taxon>Apostichopus</taxon>
    </lineage>
</organism>
<dbReference type="Proteomes" id="UP000230750">
    <property type="component" value="Unassembled WGS sequence"/>
</dbReference>
<dbReference type="PROSITE" id="PS50835">
    <property type="entry name" value="IG_LIKE"/>
    <property type="match status" value="1"/>
</dbReference>
<feature type="region of interest" description="Disordered" evidence="1">
    <location>
        <begin position="1"/>
        <end position="25"/>
    </location>
</feature>
<comment type="caution">
    <text evidence="3">The sequence shown here is derived from an EMBL/GenBank/DDBJ whole genome shotgun (WGS) entry which is preliminary data.</text>
</comment>
<proteinExistence type="predicted"/>
<name>A0A2G8JFE9_STIJA</name>
<dbReference type="Gene3D" id="3.40.50.300">
    <property type="entry name" value="P-loop containing nucleotide triphosphate hydrolases"/>
    <property type="match status" value="1"/>
</dbReference>
<evidence type="ECO:0000313" key="3">
    <source>
        <dbReference type="EMBL" id="PIK34476.1"/>
    </source>
</evidence>